<dbReference type="CDD" id="cd02236">
    <property type="entry name" value="cupin_CV2614-like"/>
    <property type="match status" value="1"/>
</dbReference>
<evidence type="ECO:0000259" key="1">
    <source>
        <dbReference type="Pfam" id="PF07883"/>
    </source>
</evidence>
<proteinExistence type="predicted"/>
<accession>A0ABS1F1W1</accession>
<dbReference type="InterPro" id="IPR014710">
    <property type="entry name" value="RmlC-like_jellyroll"/>
</dbReference>
<evidence type="ECO:0000313" key="3">
    <source>
        <dbReference type="Proteomes" id="UP000652760"/>
    </source>
</evidence>
<protein>
    <submittedName>
        <fullName evidence="2">Cupin domain-containing protein</fullName>
    </submittedName>
</protein>
<gene>
    <name evidence="2" type="ORF">JHL17_08310</name>
</gene>
<comment type="caution">
    <text evidence="2">The sequence shown here is derived from an EMBL/GenBank/DDBJ whole genome shotgun (WGS) entry which is preliminary data.</text>
</comment>
<dbReference type="InterPro" id="IPR011051">
    <property type="entry name" value="RmlC_Cupin_sf"/>
</dbReference>
<dbReference type="SUPFAM" id="SSF51182">
    <property type="entry name" value="RmlC-like cupins"/>
    <property type="match status" value="1"/>
</dbReference>
<feature type="domain" description="Cupin type-2" evidence="1">
    <location>
        <begin position="109"/>
        <end position="176"/>
    </location>
</feature>
<organism evidence="2 3">
    <name type="scientific">Azospirillum endophyticum</name>
    <dbReference type="NCBI Taxonomy" id="2800326"/>
    <lineage>
        <taxon>Bacteria</taxon>
        <taxon>Pseudomonadati</taxon>
        <taxon>Pseudomonadota</taxon>
        <taxon>Alphaproteobacteria</taxon>
        <taxon>Rhodospirillales</taxon>
        <taxon>Azospirillaceae</taxon>
        <taxon>Azospirillum</taxon>
    </lineage>
</organism>
<keyword evidence="3" id="KW-1185">Reference proteome</keyword>
<dbReference type="EMBL" id="JAENHM010000025">
    <property type="protein sequence ID" value="MBK1837416.1"/>
    <property type="molecule type" value="Genomic_DNA"/>
</dbReference>
<dbReference type="Proteomes" id="UP000652760">
    <property type="component" value="Unassembled WGS sequence"/>
</dbReference>
<sequence length="190" mass="19670">MSLLPAPHSPRPTAGAAARTARLRRTAIATGLLAAGGLGLPVIAPAVALAQPAQKEAAVHQPTADLHPIAGETASQAPRSVVLLETPLHSDGKPIAYPKGAPQILVRTTEIPVGARTGVHSHPVPLVTYILNGVLTIQSATGETKTYKPGDAFVERTDWHEGINQGLEPVRLLAVYVGEVGAPLSIKPSN</sequence>
<evidence type="ECO:0000313" key="2">
    <source>
        <dbReference type="EMBL" id="MBK1837416.1"/>
    </source>
</evidence>
<name>A0ABS1F1W1_9PROT</name>
<dbReference type="Gene3D" id="2.60.120.10">
    <property type="entry name" value="Jelly Rolls"/>
    <property type="match status" value="1"/>
</dbReference>
<dbReference type="Pfam" id="PF07883">
    <property type="entry name" value="Cupin_2"/>
    <property type="match status" value="1"/>
</dbReference>
<reference evidence="3" key="1">
    <citation type="submission" date="2021-01" db="EMBL/GenBank/DDBJ databases">
        <title>Genome public.</title>
        <authorList>
            <person name="Liu C."/>
            <person name="Sun Q."/>
        </authorList>
    </citation>
    <scope>NUCLEOTIDE SEQUENCE [LARGE SCALE GENOMIC DNA]</scope>
    <source>
        <strain evidence="3">YIM B02556</strain>
    </source>
</reference>
<dbReference type="InterPro" id="IPR013096">
    <property type="entry name" value="Cupin_2"/>
</dbReference>